<comment type="caution">
    <text evidence="2">The sequence shown here is derived from an EMBL/GenBank/DDBJ whole genome shotgun (WGS) entry which is preliminary data.</text>
</comment>
<sequence length="174" mass="18917">MIRTVHTSALDDATLASARELLEGAFDGELTAEDWEHCLGGLHVLAYDGAELIGHAAVVQRRLLHAGRALRAGYVEGVGVRADHRRQGVASTLMDEVESIIARAYDLGALGSSDEGLPFYLGRGWRAWTGTLHAFTPDGMVDHTEEERGWILVHGDGLDLDGELVCGWRDGDVW</sequence>
<dbReference type="InterPro" id="IPR000182">
    <property type="entry name" value="GNAT_dom"/>
</dbReference>
<dbReference type="Proteomes" id="UP001147653">
    <property type="component" value="Unassembled WGS sequence"/>
</dbReference>
<evidence type="ECO:0000313" key="2">
    <source>
        <dbReference type="EMBL" id="MDA0182856.1"/>
    </source>
</evidence>
<protein>
    <submittedName>
        <fullName evidence="2">GNAT family N-acetyltransferase</fullName>
    </submittedName>
</protein>
<dbReference type="SUPFAM" id="SSF55729">
    <property type="entry name" value="Acyl-CoA N-acyltransferases (Nat)"/>
    <property type="match status" value="1"/>
</dbReference>
<keyword evidence="3" id="KW-1185">Reference proteome</keyword>
<evidence type="ECO:0000259" key="1">
    <source>
        <dbReference type="PROSITE" id="PS51186"/>
    </source>
</evidence>
<reference evidence="2" key="1">
    <citation type="submission" date="2022-10" db="EMBL/GenBank/DDBJ databases">
        <title>The WGS of Solirubrobacter phytolaccae KCTC 29190.</title>
        <authorList>
            <person name="Jiang Z."/>
        </authorList>
    </citation>
    <scope>NUCLEOTIDE SEQUENCE</scope>
    <source>
        <strain evidence="2">KCTC 29190</strain>
    </source>
</reference>
<dbReference type="InterPro" id="IPR016181">
    <property type="entry name" value="Acyl_CoA_acyltransferase"/>
</dbReference>
<dbReference type="AlphaFoldDB" id="A0A9X3SAT0"/>
<dbReference type="EMBL" id="JAPDDP010000042">
    <property type="protein sequence ID" value="MDA0182856.1"/>
    <property type="molecule type" value="Genomic_DNA"/>
</dbReference>
<dbReference type="RefSeq" id="WP_270027239.1">
    <property type="nucleotide sequence ID" value="NZ_JAPDDP010000042.1"/>
</dbReference>
<name>A0A9X3SAT0_9ACTN</name>
<dbReference type="Pfam" id="PF13527">
    <property type="entry name" value="Acetyltransf_9"/>
    <property type="match status" value="1"/>
</dbReference>
<evidence type="ECO:0000313" key="3">
    <source>
        <dbReference type="Proteomes" id="UP001147653"/>
    </source>
</evidence>
<accession>A0A9X3SAT0</accession>
<dbReference type="CDD" id="cd04301">
    <property type="entry name" value="NAT_SF"/>
    <property type="match status" value="1"/>
</dbReference>
<dbReference type="PROSITE" id="PS51186">
    <property type="entry name" value="GNAT"/>
    <property type="match status" value="1"/>
</dbReference>
<organism evidence="2 3">
    <name type="scientific">Solirubrobacter phytolaccae</name>
    <dbReference type="NCBI Taxonomy" id="1404360"/>
    <lineage>
        <taxon>Bacteria</taxon>
        <taxon>Bacillati</taxon>
        <taxon>Actinomycetota</taxon>
        <taxon>Thermoleophilia</taxon>
        <taxon>Solirubrobacterales</taxon>
        <taxon>Solirubrobacteraceae</taxon>
        <taxon>Solirubrobacter</taxon>
    </lineage>
</organism>
<feature type="domain" description="N-acetyltransferase" evidence="1">
    <location>
        <begin position="5"/>
        <end position="151"/>
    </location>
</feature>
<dbReference type="GO" id="GO:0016747">
    <property type="term" value="F:acyltransferase activity, transferring groups other than amino-acyl groups"/>
    <property type="evidence" value="ECO:0007669"/>
    <property type="project" value="InterPro"/>
</dbReference>
<gene>
    <name evidence="2" type="ORF">OJ997_21265</name>
</gene>
<proteinExistence type="predicted"/>
<dbReference type="Gene3D" id="3.40.630.30">
    <property type="match status" value="1"/>
</dbReference>